<dbReference type="Gene3D" id="2.60.120.10">
    <property type="entry name" value="Jelly Rolls"/>
    <property type="match status" value="1"/>
</dbReference>
<protein>
    <submittedName>
        <fullName evidence="2">Tellurite resistance protein</fullName>
    </submittedName>
</protein>
<evidence type="ECO:0000313" key="3">
    <source>
        <dbReference type="Proteomes" id="UP000058074"/>
    </source>
</evidence>
<dbReference type="SUPFAM" id="SSF51197">
    <property type="entry name" value="Clavaminate synthase-like"/>
    <property type="match status" value="1"/>
</dbReference>
<feature type="domain" description="TehB/YeaR-like" evidence="1">
    <location>
        <begin position="13"/>
        <end position="91"/>
    </location>
</feature>
<sequence>MTKALPAGLQSYKRTATFTEATTPAALMNDHSTKEGVWGLIHVEEGSLYYLVTDSQRQSSQQILTSDCGPGIVEPTIIHKVEIIGRVRFFVEFLR</sequence>
<dbReference type="InterPro" id="IPR015392">
    <property type="entry name" value="TehB/YeaR-like_dom"/>
</dbReference>
<reference evidence="2 3" key="1">
    <citation type="journal article" date="2015" name="Genome Announc.">
        <title>Complete Genome Sequence of Polypropylene Glycol- and Polyethylene Glycol-Degrading Sphingopyxis macrogoltabida Strain EY-1.</title>
        <authorList>
            <person name="Ohtsubo Y."/>
            <person name="Nagata Y."/>
            <person name="Numata M."/>
            <person name="Tsuchikane K."/>
            <person name="Hosoyama A."/>
            <person name="Yamazoe A."/>
            <person name="Tsuda M."/>
            <person name="Fujita N."/>
            <person name="Kawai F."/>
        </authorList>
    </citation>
    <scope>NUCLEOTIDE SEQUENCE [LARGE SCALE GENOMIC DNA]</scope>
    <source>
        <strain evidence="2 3">EY-1</strain>
    </source>
</reference>
<proteinExistence type="predicted"/>
<gene>
    <name evidence="2" type="ORF">AN936_02435</name>
</gene>
<dbReference type="PATRIC" id="fig|33050.5.peg.509"/>
<evidence type="ECO:0000259" key="1">
    <source>
        <dbReference type="Pfam" id="PF09313"/>
    </source>
</evidence>
<dbReference type="OrthoDB" id="7282222at2"/>
<dbReference type="RefSeq" id="WP_054586750.1">
    <property type="nucleotide sequence ID" value="NZ_CP012700.1"/>
</dbReference>
<dbReference type="Pfam" id="PF09313">
    <property type="entry name" value="TehB-like"/>
    <property type="match status" value="1"/>
</dbReference>
<accession>A0A0N9UUY4</accession>
<dbReference type="KEGG" id="smag:AN936_02435"/>
<dbReference type="Proteomes" id="UP000058074">
    <property type="component" value="Chromosome"/>
</dbReference>
<dbReference type="InterPro" id="IPR014710">
    <property type="entry name" value="RmlC-like_jellyroll"/>
</dbReference>
<evidence type="ECO:0000313" key="2">
    <source>
        <dbReference type="EMBL" id="ALH79269.1"/>
    </source>
</evidence>
<dbReference type="AlphaFoldDB" id="A0A0N9UUY4"/>
<name>A0A0N9UUY4_SPHMC</name>
<dbReference type="EMBL" id="CP012700">
    <property type="protein sequence ID" value="ALH79269.1"/>
    <property type="molecule type" value="Genomic_DNA"/>
</dbReference>
<organism evidence="2 3">
    <name type="scientific">Sphingopyxis macrogoltabida</name>
    <name type="common">Sphingomonas macrogoltabidus</name>
    <dbReference type="NCBI Taxonomy" id="33050"/>
    <lineage>
        <taxon>Bacteria</taxon>
        <taxon>Pseudomonadati</taxon>
        <taxon>Pseudomonadota</taxon>
        <taxon>Alphaproteobacteria</taxon>
        <taxon>Sphingomonadales</taxon>
        <taxon>Sphingomonadaceae</taxon>
        <taxon>Sphingopyxis</taxon>
    </lineage>
</organism>